<dbReference type="Gene3D" id="3.80.10.10">
    <property type="entry name" value="Ribonuclease Inhibitor"/>
    <property type="match status" value="2"/>
</dbReference>
<evidence type="ECO:0000259" key="1">
    <source>
        <dbReference type="PROSITE" id="PS50181"/>
    </source>
</evidence>
<dbReference type="Proteomes" id="UP001150925">
    <property type="component" value="Unassembled WGS sequence"/>
</dbReference>
<dbReference type="PROSITE" id="PS50181">
    <property type="entry name" value="FBOX"/>
    <property type="match status" value="1"/>
</dbReference>
<sequence>MSLNHRCSSPSDPVLTLPVDVLVSIFKYLKFREVVRCLRVSKAWHTQLSLVPTLWEHLEFIGSSAPRNSCVSGALRRAGPLLRSLSLLDAHYLNGGSLAILCRIPRPHWTSLSLVTCRQLGVDSLVRAIQSHGHALTRLQLNDAPLDDDSVRAILSACPRLTYLDISDNTGLSRYMFQGIQPTPTVVKKQKSSVNAPTRSSYPPLEHFIFRSNQECASSGIWIALCNQYSATLRELNWSGTGTVTGMMLHHLTLCENLQSLNLNWCTLSGDEADITHAFVLLGERCRQLEKVSLGNLTNITEMQISGLLSTTTELSYLDLTNAHEVTDRFLRTLSVRVPLLTHLQLGGCFQCTDVGVSHILKRCPGLRSLSLSKTAVTDIVLLRLVRYTKQLHTLVLDCCSGITNAGISSLVAHPEFVGRLRTLSMMNCIKIDYDMASRIKELLHPKAELLYYFNG</sequence>
<dbReference type="InterPro" id="IPR032675">
    <property type="entry name" value="LRR_dom_sf"/>
</dbReference>
<dbReference type="OrthoDB" id="550575at2759"/>
<dbReference type="InterPro" id="IPR057207">
    <property type="entry name" value="FBXL15_LRR"/>
</dbReference>
<reference evidence="2" key="1">
    <citation type="submission" date="2022-07" db="EMBL/GenBank/DDBJ databases">
        <title>Phylogenomic reconstructions and comparative analyses of Kickxellomycotina fungi.</title>
        <authorList>
            <person name="Reynolds N.K."/>
            <person name="Stajich J.E."/>
            <person name="Barry K."/>
            <person name="Grigoriev I.V."/>
            <person name="Crous P."/>
            <person name="Smith M.E."/>
        </authorList>
    </citation>
    <scope>NUCLEOTIDE SEQUENCE</scope>
    <source>
        <strain evidence="2">RSA 1196</strain>
    </source>
</reference>
<protein>
    <recommendedName>
        <fullName evidence="1">F-box domain-containing protein</fullName>
    </recommendedName>
</protein>
<dbReference type="AlphaFoldDB" id="A0A9W8E6Q4"/>
<feature type="domain" description="F-box" evidence="1">
    <location>
        <begin position="11"/>
        <end position="58"/>
    </location>
</feature>
<dbReference type="InterPro" id="IPR006553">
    <property type="entry name" value="Leu-rich_rpt_Cys-con_subtyp"/>
</dbReference>
<name>A0A9W8E6Q4_9FUNG</name>
<dbReference type="SMART" id="SM00367">
    <property type="entry name" value="LRR_CC"/>
    <property type="match status" value="7"/>
</dbReference>
<keyword evidence="3" id="KW-1185">Reference proteome</keyword>
<dbReference type="Gene3D" id="1.20.1280.50">
    <property type="match status" value="1"/>
</dbReference>
<dbReference type="InterPro" id="IPR036047">
    <property type="entry name" value="F-box-like_dom_sf"/>
</dbReference>
<dbReference type="Pfam" id="PF12937">
    <property type="entry name" value="F-box-like"/>
    <property type="match status" value="1"/>
</dbReference>
<dbReference type="GO" id="GO:0031146">
    <property type="term" value="P:SCF-dependent proteasomal ubiquitin-dependent protein catabolic process"/>
    <property type="evidence" value="ECO:0007669"/>
    <property type="project" value="TreeGrafter"/>
</dbReference>
<dbReference type="SUPFAM" id="SSF52047">
    <property type="entry name" value="RNI-like"/>
    <property type="match status" value="1"/>
</dbReference>
<evidence type="ECO:0000313" key="2">
    <source>
        <dbReference type="EMBL" id="KAJ1964409.1"/>
    </source>
</evidence>
<gene>
    <name evidence="2" type="ORF">IWQ62_002939</name>
</gene>
<dbReference type="EMBL" id="JANBPY010000703">
    <property type="protein sequence ID" value="KAJ1964409.1"/>
    <property type="molecule type" value="Genomic_DNA"/>
</dbReference>
<proteinExistence type="predicted"/>
<dbReference type="SUPFAM" id="SSF81383">
    <property type="entry name" value="F-box domain"/>
    <property type="match status" value="1"/>
</dbReference>
<dbReference type="PANTHER" id="PTHR13318">
    <property type="entry name" value="PARTNER OF PAIRED, ISOFORM B-RELATED"/>
    <property type="match status" value="1"/>
</dbReference>
<evidence type="ECO:0000313" key="3">
    <source>
        <dbReference type="Proteomes" id="UP001150925"/>
    </source>
</evidence>
<dbReference type="InterPro" id="IPR001810">
    <property type="entry name" value="F-box_dom"/>
</dbReference>
<dbReference type="GO" id="GO:0019005">
    <property type="term" value="C:SCF ubiquitin ligase complex"/>
    <property type="evidence" value="ECO:0007669"/>
    <property type="project" value="TreeGrafter"/>
</dbReference>
<dbReference type="Pfam" id="PF25372">
    <property type="entry name" value="DUF7885"/>
    <property type="match status" value="1"/>
</dbReference>
<comment type="caution">
    <text evidence="2">The sequence shown here is derived from an EMBL/GenBank/DDBJ whole genome shotgun (WGS) entry which is preliminary data.</text>
</comment>
<accession>A0A9W8E6Q4</accession>
<organism evidence="2 3">
    <name type="scientific">Dispira parvispora</name>
    <dbReference type="NCBI Taxonomy" id="1520584"/>
    <lineage>
        <taxon>Eukaryota</taxon>
        <taxon>Fungi</taxon>
        <taxon>Fungi incertae sedis</taxon>
        <taxon>Zoopagomycota</taxon>
        <taxon>Kickxellomycotina</taxon>
        <taxon>Dimargaritomycetes</taxon>
        <taxon>Dimargaritales</taxon>
        <taxon>Dimargaritaceae</taxon>
        <taxon>Dispira</taxon>
    </lineage>
</organism>